<comment type="caution">
    <text evidence="6">The sequence shown here is derived from an EMBL/GenBank/DDBJ whole genome shotgun (WGS) entry which is preliminary data.</text>
</comment>
<feature type="repeat" description="WD" evidence="3">
    <location>
        <begin position="974"/>
        <end position="1015"/>
    </location>
</feature>
<feature type="repeat" description="WD" evidence="3">
    <location>
        <begin position="716"/>
        <end position="757"/>
    </location>
</feature>
<dbReference type="SUPFAM" id="SSF50998">
    <property type="entry name" value="Quinoprotein alcohol dehydrogenase-like"/>
    <property type="match status" value="1"/>
</dbReference>
<feature type="repeat" description="WD" evidence="3">
    <location>
        <begin position="758"/>
        <end position="790"/>
    </location>
</feature>
<dbReference type="SUPFAM" id="SSF141571">
    <property type="entry name" value="Pentapeptide repeat-like"/>
    <property type="match status" value="1"/>
</dbReference>
<evidence type="ECO:0000313" key="7">
    <source>
        <dbReference type="Proteomes" id="UP001194696"/>
    </source>
</evidence>
<dbReference type="InterPro" id="IPR050349">
    <property type="entry name" value="WD_LIS1/nudF_dynein_reg"/>
</dbReference>
<organism evidence="6 7">
    <name type="scientific">Linnemannia gamsii</name>
    <dbReference type="NCBI Taxonomy" id="64522"/>
    <lineage>
        <taxon>Eukaryota</taxon>
        <taxon>Fungi</taxon>
        <taxon>Fungi incertae sedis</taxon>
        <taxon>Mucoromycota</taxon>
        <taxon>Mortierellomycotina</taxon>
        <taxon>Mortierellomycetes</taxon>
        <taxon>Mortierellales</taxon>
        <taxon>Mortierellaceae</taxon>
        <taxon>Linnemannia</taxon>
    </lineage>
</organism>
<feature type="region of interest" description="Disordered" evidence="4">
    <location>
        <begin position="429"/>
        <end position="448"/>
    </location>
</feature>
<dbReference type="PANTHER" id="PTHR44129">
    <property type="entry name" value="WD REPEAT-CONTAINING PROTEIN POP1"/>
    <property type="match status" value="1"/>
</dbReference>
<dbReference type="SUPFAM" id="SSF50978">
    <property type="entry name" value="WD40 repeat-like"/>
    <property type="match status" value="1"/>
</dbReference>
<evidence type="ECO:0000256" key="1">
    <source>
        <dbReference type="ARBA" id="ARBA00022574"/>
    </source>
</evidence>
<evidence type="ECO:0000256" key="3">
    <source>
        <dbReference type="PROSITE-ProRule" id="PRU00221"/>
    </source>
</evidence>
<dbReference type="InterPro" id="IPR001680">
    <property type="entry name" value="WD40_rpt"/>
</dbReference>
<keyword evidence="7" id="KW-1185">Reference proteome</keyword>
<feature type="repeat" description="WD" evidence="3">
    <location>
        <begin position="1016"/>
        <end position="1057"/>
    </location>
</feature>
<dbReference type="PRINTS" id="PR00320">
    <property type="entry name" value="GPROTEINBRPT"/>
</dbReference>
<evidence type="ECO:0000259" key="5">
    <source>
        <dbReference type="Pfam" id="PF05729"/>
    </source>
</evidence>
<protein>
    <recommendedName>
        <fullName evidence="5">NACHT domain-containing protein</fullName>
    </recommendedName>
</protein>
<dbReference type="InterPro" id="IPR020472">
    <property type="entry name" value="WD40_PAC1"/>
</dbReference>
<dbReference type="InterPro" id="IPR036322">
    <property type="entry name" value="WD40_repeat_dom_sf"/>
</dbReference>
<evidence type="ECO:0000313" key="6">
    <source>
        <dbReference type="EMBL" id="KAG0280210.1"/>
    </source>
</evidence>
<feature type="repeat" description="WD" evidence="3">
    <location>
        <begin position="674"/>
        <end position="715"/>
    </location>
</feature>
<accession>A0ABQ7JLW9</accession>
<dbReference type="EMBL" id="JAAAIM010001280">
    <property type="protein sequence ID" value="KAG0280210.1"/>
    <property type="molecule type" value="Genomic_DNA"/>
</dbReference>
<evidence type="ECO:0000256" key="4">
    <source>
        <dbReference type="SAM" id="MobiDB-lite"/>
    </source>
</evidence>
<dbReference type="CDD" id="cd00200">
    <property type="entry name" value="WD40"/>
    <property type="match status" value="1"/>
</dbReference>
<sequence length="1104" mass="121885">MQSAIAQHVLELKNRCLEDEPPENYVPPLGKETLDASDVSTFPLMPVAMDFLQGERQVMLLMGDAGSGKTHFMRQLERELWAKWNDSDDPIPILFDLSDIGNATIDLLGQVLKAKGFEKYQIRHIKNNDRLITLLCDGYDEVQVQRNIYNCNKFNKPRQGRVKLIIACRSYKIGHDSAGQFKPQPTDKYDQNDLDLFQQAAMAPFTHSMVKYYVQQYVAMQLRLHVRSSSGGTQEAVQPHSSEDLPWPDVHLVWSVQDYMETLTDIPNLMELVENPFILSVVLKLLTSIFGSVVDVARPSIPLDALYQYILDCWIQVSKRRLRSRPMTEDENLAFEVLIQHGFKDLCMEYMRTLVVEHFKKHKSSSARFTLSNAAEWGARWLGIDARARLLQESVPLSRSGAMYRFICPPLLEYVYSLVVFDPNDLGKGDTDTGGFNTENSDSDNAEEIPEVMPSTLASGRAFDKDHPLSFINIANLSTLVQLLADRVQNSQVFKQQLVETVRESGINSSDTDQTLAANAMTILVRSGMQFNSANLRRVKIKGANLTGGEFDSADLRDSDLTGTIFDKCWLRQAVFQGAQLKGAQFGEKIVDLHYVPMTSAYSLDGRLYAVGSTNGYITVFDSTDCKSVYTHQESKKSITALAFAPKGELLSFGDRTGKLRTWSYTSNTLSVSFDGHNDCINGLVYSKDGSRIATACQDGIVGVWDAAKGGRIKAMKERIEGTSSVAFSPDGAQLVSGGSDNMLRLWDVEAGVLVSSWKGHDGAISNVLFSPNGLNLASSSSDKTIRTWSASAGTWGLEMIFRGHTERVTSIAYSPDGQHLVSCSDDNTIRTWDSRSGGSGPIFRGHADRVVSVAYSKDGTQLASCGRDKALRVWDSRAAVKGAVIFGRTNSISSGMYPYSTVWRHNGDNDKTIKPIRPRPLACTFRSASFGTDIKSFAISPNGFLAASASNQNNSPPTVIVSYGTTNEHRHALIGHREKISSLTFSPDSQRIVSGDLEGVLRVWDAESGESIWTQEEHDDRITSIAYTSTKPRIVSGSNDGTVRLWNALTGDMVRVFEADDEVQCVAFSPSGSWIASGGEVGVVKLWDPNNVESGATLDGGHE</sequence>
<dbReference type="SMART" id="SM00320">
    <property type="entry name" value="WD40"/>
    <property type="match status" value="10"/>
</dbReference>
<dbReference type="InterPro" id="IPR011047">
    <property type="entry name" value="Quinoprotein_ADH-like_sf"/>
</dbReference>
<dbReference type="Proteomes" id="UP001194696">
    <property type="component" value="Unassembled WGS sequence"/>
</dbReference>
<dbReference type="Pfam" id="PF05729">
    <property type="entry name" value="NACHT"/>
    <property type="match status" value="1"/>
</dbReference>
<feature type="non-terminal residue" evidence="6">
    <location>
        <position position="1104"/>
    </location>
</feature>
<name>A0ABQ7JLW9_9FUNG</name>
<evidence type="ECO:0000256" key="2">
    <source>
        <dbReference type="ARBA" id="ARBA00022737"/>
    </source>
</evidence>
<proteinExistence type="predicted"/>
<gene>
    <name evidence="6" type="ORF">BGZ96_001641</name>
</gene>
<keyword evidence="1 3" id="KW-0853">WD repeat</keyword>
<dbReference type="InterPro" id="IPR027417">
    <property type="entry name" value="P-loop_NTPase"/>
</dbReference>
<dbReference type="Pfam" id="PF00400">
    <property type="entry name" value="WD40"/>
    <property type="match status" value="8"/>
</dbReference>
<dbReference type="Gene3D" id="2.130.10.10">
    <property type="entry name" value="YVTN repeat-like/Quinoprotein amine dehydrogenase"/>
    <property type="match status" value="3"/>
</dbReference>
<dbReference type="Pfam" id="PF00805">
    <property type="entry name" value="Pentapeptide"/>
    <property type="match status" value="1"/>
</dbReference>
<feature type="repeat" description="WD" evidence="3">
    <location>
        <begin position="802"/>
        <end position="838"/>
    </location>
</feature>
<dbReference type="Gene3D" id="2.160.20.80">
    <property type="entry name" value="E3 ubiquitin-protein ligase SopA"/>
    <property type="match status" value="1"/>
</dbReference>
<reference evidence="6 7" key="1">
    <citation type="journal article" date="2020" name="Fungal Divers.">
        <title>Resolving the Mortierellaceae phylogeny through synthesis of multi-gene phylogenetics and phylogenomics.</title>
        <authorList>
            <person name="Vandepol N."/>
            <person name="Liber J."/>
            <person name="Desiro A."/>
            <person name="Na H."/>
            <person name="Kennedy M."/>
            <person name="Barry K."/>
            <person name="Grigoriev I.V."/>
            <person name="Miller A.N."/>
            <person name="O'Donnell K."/>
            <person name="Stajich J.E."/>
            <person name="Bonito G."/>
        </authorList>
    </citation>
    <scope>NUCLEOTIDE SEQUENCE [LARGE SCALE GENOMIC DNA]</scope>
    <source>
        <strain evidence="6 7">AD045</strain>
    </source>
</reference>
<dbReference type="SUPFAM" id="SSF52540">
    <property type="entry name" value="P-loop containing nucleoside triphosphate hydrolases"/>
    <property type="match status" value="1"/>
</dbReference>
<dbReference type="PROSITE" id="PS00678">
    <property type="entry name" value="WD_REPEATS_1"/>
    <property type="match status" value="2"/>
</dbReference>
<dbReference type="PROSITE" id="PS50082">
    <property type="entry name" value="WD_REPEATS_2"/>
    <property type="match status" value="8"/>
</dbReference>
<dbReference type="InterPro" id="IPR019775">
    <property type="entry name" value="WD40_repeat_CS"/>
</dbReference>
<dbReference type="InterPro" id="IPR007111">
    <property type="entry name" value="NACHT_NTPase"/>
</dbReference>
<keyword evidence="2" id="KW-0677">Repeat</keyword>
<dbReference type="Gene3D" id="3.40.50.300">
    <property type="entry name" value="P-loop containing nucleotide triphosphate hydrolases"/>
    <property type="match status" value="1"/>
</dbReference>
<feature type="repeat" description="WD" evidence="3">
    <location>
        <begin position="1057"/>
        <end position="1089"/>
    </location>
</feature>
<dbReference type="InterPro" id="IPR015943">
    <property type="entry name" value="WD40/YVTN_repeat-like_dom_sf"/>
</dbReference>
<feature type="repeat" description="WD" evidence="3">
    <location>
        <begin position="844"/>
        <end position="876"/>
    </location>
</feature>
<dbReference type="PROSITE" id="PS50294">
    <property type="entry name" value="WD_REPEATS_REGION"/>
    <property type="match status" value="8"/>
</dbReference>
<dbReference type="InterPro" id="IPR001646">
    <property type="entry name" value="5peptide_repeat"/>
</dbReference>
<feature type="domain" description="NACHT" evidence="5">
    <location>
        <begin position="58"/>
        <end position="147"/>
    </location>
</feature>